<feature type="domain" description="Glycosyltransferase 2-like" evidence="1">
    <location>
        <begin position="31"/>
        <end position="152"/>
    </location>
</feature>
<dbReference type="CDD" id="cd00761">
    <property type="entry name" value="Glyco_tranf_GTA_type"/>
    <property type="match status" value="1"/>
</dbReference>
<dbReference type="RefSeq" id="WP_103932479.1">
    <property type="nucleotide sequence ID" value="NZ_FNVA01000002.1"/>
</dbReference>
<dbReference type="AlphaFoldDB" id="A0A1H5WG04"/>
<evidence type="ECO:0000313" key="3">
    <source>
        <dbReference type="Proteomes" id="UP000236728"/>
    </source>
</evidence>
<evidence type="ECO:0000259" key="1">
    <source>
        <dbReference type="Pfam" id="PF00535"/>
    </source>
</evidence>
<protein>
    <submittedName>
        <fullName evidence="2">Glycosyltransferase involved in cell wall bisynthesis</fullName>
    </submittedName>
</protein>
<reference evidence="2 3" key="1">
    <citation type="submission" date="2016-10" db="EMBL/GenBank/DDBJ databases">
        <authorList>
            <person name="de Groot N.N."/>
        </authorList>
    </citation>
    <scope>NUCLEOTIDE SEQUENCE [LARGE SCALE GENOMIC DNA]</scope>
    <source>
        <strain evidence="2 3">DSM 22489</strain>
    </source>
</reference>
<dbReference type="Pfam" id="PF00535">
    <property type="entry name" value="Glycos_transf_2"/>
    <property type="match status" value="1"/>
</dbReference>
<dbReference type="InterPro" id="IPR001173">
    <property type="entry name" value="Glyco_trans_2-like"/>
</dbReference>
<dbReference type="OrthoDB" id="9785185at2"/>
<keyword evidence="2" id="KW-0808">Transferase</keyword>
<dbReference type="Gene3D" id="3.90.550.10">
    <property type="entry name" value="Spore Coat Polysaccharide Biosynthesis Protein SpsA, Chain A"/>
    <property type="match status" value="1"/>
</dbReference>
<dbReference type="SUPFAM" id="SSF53448">
    <property type="entry name" value="Nucleotide-diphospho-sugar transferases"/>
    <property type="match status" value="1"/>
</dbReference>
<sequence>MMSRTSPCLGGVQLSPRRVTSLGPGLPGLVSIIIPTYRRVKEMREAALSALAQTYPNVEVIVVADGPDPDARAAVEGIDARLRYFELEKNSGPAEARNRGVRMSRGEWLAFLDDDDLVLPERVERCIAAAQADRPNVMIACRTIYRRDGKQDDVWPQRPIGPDEDVSEYILVRPSLLGRPGVIPVQALMVHRSIFEIVPFTTHRDHEDWAWLLEAWNIAGARVEFVWEPLVIYNIVTESISRSRRMNWRDSLHWANRYRKWLTPRAYNSFLATKVALKAKRAGELKGVAEIFMTIANNRPRPLDILFVAGVALLPNVLLQAAWKRSLSSGESHETPAEASTPR</sequence>
<dbReference type="EMBL" id="FNVA01000002">
    <property type="protein sequence ID" value="SEF98303.1"/>
    <property type="molecule type" value="Genomic_DNA"/>
</dbReference>
<dbReference type="Proteomes" id="UP000236728">
    <property type="component" value="Unassembled WGS sequence"/>
</dbReference>
<organism evidence="2 3">
    <name type="scientific">Bryocella elongata</name>
    <dbReference type="NCBI Taxonomy" id="863522"/>
    <lineage>
        <taxon>Bacteria</taxon>
        <taxon>Pseudomonadati</taxon>
        <taxon>Acidobacteriota</taxon>
        <taxon>Terriglobia</taxon>
        <taxon>Terriglobales</taxon>
        <taxon>Acidobacteriaceae</taxon>
        <taxon>Bryocella</taxon>
    </lineage>
</organism>
<accession>A0A1H5WG04</accession>
<keyword evidence="3" id="KW-1185">Reference proteome</keyword>
<proteinExistence type="predicted"/>
<dbReference type="PANTHER" id="PTHR22916">
    <property type="entry name" value="GLYCOSYLTRANSFERASE"/>
    <property type="match status" value="1"/>
</dbReference>
<name>A0A1H5WG04_9BACT</name>
<dbReference type="InterPro" id="IPR029044">
    <property type="entry name" value="Nucleotide-diphossugar_trans"/>
</dbReference>
<gene>
    <name evidence="2" type="ORF">SAMN05421819_1561</name>
</gene>
<dbReference type="PANTHER" id="PTHR22916:SF3">
    <property type="entry name" value="UDP-GLCNAC:BETAGAL BETA-1,3-N-ACETYLGLUCOSAMINYLTRANSFERASE-LIKE PROTEIN 1"/>
    <property type="match status" value="1"/>
</dbReference>
<dbReference type="GO" id="GO:0016758">
    <property type="term" value="F:hexosyltransferase activity"/>
    <property type="evidence" value="ECO:0007669"/>
    <property type="project" value="UniProtKB-ARBA"/>
</dbReference>
<evidence type="ECO:0000313" key="2">
    <source>
        <dbReference type="EMBL" id="SEF98303.1"/>
    </source>
</evidence>